<evidence type="ECO:0000256" key="1">
    <source>
        <dbReference type="SAM" id="MobiDB-lite"/>
    </source>
</evidence>
<name>A0A3P3ZPG6_9ZZZZ</name>
<dbReference type="EMBL" id="UOYP01000340">
    <property type="protein sequence ID" value="VAY88787.1"/>
    <property type="molecule type" value="Genomic_DNA"/>
</dbReference>
<organism evidence="2">
    <name type="scientific">mine drainage metagenome</name>
    <dbReference type="NCBI Taxonomy" id="410659"/>
    <lineage>
        <taxon>unclassified sequences</taxon>
        <taxon>metagenomes</taxon>
        <taxon>ecological metagenomes</taxon>
    </lineage>
</organism>
<feature type="region of interest" description="Disordered" evidence="1">
    <location>
        <begin position="37"/>
        <end position="85"/>
    </location>
</feature>
<evidence type="ECO:0000313" key="2">
    <source>
        <dbReference type="EMBL" id="VAY88787.1"/>
    </source>
</evidence>
<feature type="compositionally biased region" description="Polar residues" evidence="1">
    <location>
        <begin position="43"/>
        <end position="52"/>
    </location>
</feature>
<gene>
    <name evidence="2" type="ORF">CARN8_4040005</name>
</gene>
<reference evidence="2" key="1">
    <citation type="submission" date="2018-10" db="EMBL/GenBank/DDBJ databases">
        <authorList>
            <person name="Plewniak F."/>
        </authorList>
    </citation>
    <scope>NUCLEOTIDE SEQUENCE</scope>
</reference>
<accession>A0A3P3ZPG6</accession>
<dbReference type="AlphaFoldDB" id="A0A3P3ZPG6"/>
<protein>
    <submittedName>
        <fullName evidence="2">Uncharacterized protein</fullName>
    </submittedName>
</protein>
<sequence length="85" mass="9819">MYSNSSFILDHLMAQKFLEEKNENVLYLDWSHLRYEQDEGTRDNQGNPQHSMPIQAFAQKQNPKEQGEDDAQFVQGSHPGKGPQL</sequence>
<proteinExistence type="predicted"/>